<feature type="chain" id="PRO_5018011425" evidence="6">
    <location>
        <begin position="18"/>
        <end position="1628"/>
    </location>
</feature>
<proteinExistence type="evidence at transcript level"/>
<feature type="disulfide bond" evidence="5">
    <location>
        <begin position="202"/>
        <end position="205"/>
    </location>
</feature>
<protein>
    <submittedName>
        <fullName evidence="8">VTG2</fullName>
    </submittedName>
</protein>
<reference evidence="8" key="1">
    <citation type="submission" date="2018-02" db="EMBL/GenBank/DDBJ databases">
        <title>Directed submission.</title>
        <authorList>
            <person name="Li H."/>
        </authorList>
    </citation>
    <scope>NUCLEOTIDE SEQUENCE</scope>
</reference>
<gene>
    <name evidence="8" type="primary">vtg2</name>
</gene>
<keyword evidence="4" id="KW-0325">Glycoprotein</keyword>
<dbReference type="InterPro" id="IPR050733">
    <property type="entry name" value="Vitellogenin/Apolipophorin"/>
</dbReference>
<dbReference type="SUPFAM" id="SSF48431">
    <property type="entry name" value="Lipovitellin-phosvitin complex, superhelical domain"/>
    <property type="match status" value="1"/>
</dbReference>
<evidence type="ECO:0000256" key="4">
    <source>
        <dbReference type="ARBA" id="ARBA00023180"/>
    </source>
</evidence>
<dbReference type="InterPro" id="IPR001747">
    <property type="entry name" value="Vitellogenin_N"/>
</dbReference>
<organism evidence="8">
    <name type="scientific">Sepioteuthis lessoniana</name>
    <name type="common">Bigfin reef squid</name>
    <dbReference type="NCBI Taxonomy" id="34570"/>
    <lineage>
        <taxon>Eukaryota</taxon>
        <taxon>Metazoa</taxon>
        <taxon>Spiralia</taxon>
        <taxon>Lophotrochozoa</taxon>
        <taxon>Mollusca</taxon>
        <taxon>Cephalopoda</taxon>
        <taxon>Coleoidea</taxon>
        <taxon>Decapodiformes</taxon>
        <taxon>Myopsida</taxon>
        <taxon>Loliginidae</taxon>
        <taxon>Sepioteuthis</taxon>
    </lineage>
</organism>
<dbReference type="Gene3D" id="1.25.10.20">
    <property type="entry name" value="Vitellinogen, superhelical"/>
    <property type="match status" value="1"/>
</dbReference>
<dbReference type="SUPFAM" id="SSF56968">
    <property type="entry name" value="Lipovitellin-phosvitin complex, beta-sheet shell regions"/>
    <property type="match status" value="1"/>
</dbReference>
<comment type="caution">
    <text evidence="5">Lacks conserved residue(s) required for the propagation of feature annotation.</text>
</comment>
<dbReference type="PANTHER" id="PTHR23345">
    <property type="entry name" value="VITELLOGENIN-RELATED"/>
    <property type="match status" value="1"/>
</dbReference>
<feature type="domain" description="Vitellogenin" evidence="7">
    <location>
        <begin position="17"/>
        <end position="623"/>
    </location>
</feature>
<evidence type="ECO:0000256" key="3">
    <source>
        <dbReference type="ARBA" id="ARBA00023157"/>
    </source>
</evidence>
<keyword evidence="2" id="KW-0758">Storage protein</keyword>
<accession>A0A3G3CBD4</accession>
<name>A0A3G3CBD4_SEPLE</name>
<dbReference type="SMART" id="SM00638">
    <property type="entry name" value="LPD_N"/>
    <property type="match status" value="1"/>
</dbReference>
<keyword evidence="3 5" id="KW-1015">Disulfide bond</keyword>
<dbReference type="InterPro" id="IPR011030">
    <property type="entry name" value="Lipovitellin_superhlx_dom"/>
</dbReference>
<evidence type="ECO:0000313" key="8">
    <source>
        <dbReference type="EMBL" id="AYP74903.1"/>
    </source>
</evidence>
<dbReference type="GO" id="GO:0005319">
    <property type="term" value="F:lipid transporter activity"/>
    <property type="evidence" value="ECO:0007669"/>
    <property type="project" value="InterPro"/>
</dbReference>
<feature type="signal peptide" evidence="6">
    <location>
        <begin position="1"/>
        <end position="17"/>
    </location>
</feature>
<dbReference type="Gene3D" id="2.30.230.10">
    <property type="entry name" value="Lipovitellin, beta-sheet shell regions, chain A"/>
    <property type="match status" value="1"/>
</dbReference>
<dbReference type="InterPro" id="IPR015816">
    <property type="entry name" value="Vitellinogen_b-sht_N"/>
</dbReference>
<evidence type="ECO:0000256" key="2">
    <source>
        <dbReference type="ARBA" id="ARBA00022761"/>
    </source>
</evidence>
<dbReference type="InterPro" id="IPR015819">
    <property type="entry name" value="Lipid_transp_b-sht_shell"/>
</dbReference>
<evidence type="ECO:0000256" key="1">
    <source>
        <dbReference type="ARBA" id="ARBA00022729"/>
    </source>
</evidence>
<dbReference type="PROSITE" id="PS51211">
    <property type="entry name" value="VITELLOGENIN"/>
    <property type="match status" value="1"/>
</dbReference>
<evidence type="ECO:0000256" key="5">
    <source>
        <dbReference type="PROSITE-ProRule" id="PRU00557"/>
    </source>
</evidence>
<evidence type="ECO:0000256" key="6">
    <source>
        <dbReference type="SAM" id="SignalP"/>
    </source>
</evidence>
<evidence type="ECO:0000259" key="7">
    <source>
        <dbReference type="PROSITE" id="PS51211"/>
    </source>
</evidence>
<keyword evidence="1 6" id="KW-0732">Signal</keyword>
<dbReference type="PANTHER" id="PTHR23345:SF15">
    <property type="entry name" value="VITELLOGENIN 1-RELATED"/>
    <property type="match status" value="1"/>
</dbReference>
<dbReference type="EMBL" id="MG924742">
    <property type="protein sequence ID" value="AYP74903.1"/>
    <property type="molecule type" value="mRNA"/>
</dbReference>
<sequence length="1628" mass="185041">MLSHISFILAFALVVSGSHIIRGNWRYEGQFMVGNPKQNWDQVGWKLVVPETIILPQTGHPDSVMVKFLNPKFQTLNDRLPERTIWSQLNRMNWLETLLTYIQKPFAIRFNKNTVKEIITEKDDIKQSIDIKTAFAKSIANALHENMGKDEALHHKSDSEVRTVETIKGNHQNRTVVSIIAYHACEDFYAATVGIIPLKQHCMNCQCPKKKLPLESYTKVELVRDDKQVVSILCQNVVALPVFETDSPAYSLYGNTSLIRVASVPVNLPIEMKSAMVIPINRPGIQSSAKLFSLPQGVLKNAQEAMKLIRAILSEKGKTRKGENILALYDLLSSCERTIRVVAAMKKTKEERNVFYSFLTTQESHVALEILMNATLNKEIPLSAVPALMVLSSKVTDMTDHTQLHKFIRAMEKECYVCGIVSNLAMSIIMRRNMRNTTKATWMLSNETRLRLAMAGNAGINLMMMIPENDVTTKMAYVQSKRSVDKIYLQQVLEELIQIFASNSEATVVRAEAFKVIMERTCNRSVWAALFARMNTIDDPSLVSYVVSYLKSLASNKLPVNKFLAKNIQEQLPLLKVTEQPQSLLAQHITLSAYNRKSNMGFAVMGEYIIPKVQKYKYMKASLEIQYYILNTLVSLVKVQVLVPHKELESATETIKNINIAKDSYAANKIIQQAVHVVRKSDLAIFNNDMEILFITPKLLAGYLKSAITSIRSLIYSRGIIVPVAIKKQIYTHVGPHMEMSWVSYLASDTIYEVIADRSLKVTPSLSAGTRIKIQADDKVTINTGVLIKTDIETGPIVITLIEGNSGIRLLTTVSLRVPPVATLQVIPTTGSLMGTPKKNWEEQISSSTRTKSVSINLVAGLDDPSVVLNISGRIQKPLNQNWMYALQEPQFVQLSLLPTYQLPSDKIVIEWVYSKRRCLPTSKCIFAVDMRQRNIKTCLTGCINAVVDRGNMLGRGSILRIIEEDTHDTLNIEIDSRIKLLNNSQVGQFKLHTVLNYPQAITPQDLFDNKYLNVLKKHKFNSLVPMQMTVNETETTRQLKKIMSGITLPESRQEDYTDMNNDILILYPRLYIQDTLQVSGLHHIFKELLALSTQAIARRSQFYQPNWTALSTIKVELLELLKISLVSPQPEKVIMQDHVILWCVMKYFEVAQSYYEACGKCATGKTVTDQFKTTIFSQWKIFYTRCLNTVKDALEKSTNHQMTEFIQIIINTDRILINLIEASDSEMILNQYRQLSQNLDVIVGKMHQLSFKQQMLSKTVMVRLVGFELLKSIADHWQMENSSLQKPRVIQKTATTDLEISFMSVAGRFIIQTCNILSQEQNNQNNELRHFLSQAIALIDYKKYLRTIVIDNSYIAKLKLRTNTLVSETQATINTLKQLTTNITQDPMLRLLIIEVMTTLRITVEEMKRIPKFAHYPTTSIPVEEWEWDLIVLMKTLTANYRPLSTLKRGIMKEDEKQYMLRSKTPGMAEQGVRWRTSIDWPQFGVVANINAKKSDSQVMLELQQSTMTKSKSMVKSLNRILFNRTKTIDWLALELNLYRDISAMIDTKGTIPDNIKSTLAIAMEKIKVALLPFEVSLTQNDTTAIHTECQSDKCVRAVVSKDSRKVDILWREPTENTLSLQVPIGL</sequence>